<organism evidence="1">
    <name type="scientific">Anguilla anguilla</name>
    <name type="common">European freshwater eel</name>
    <name type="synonym">Muraena anguilla</name>
    <dbReference type="NCBI Taxonomy" id="7936"/>
    <lineage>
        <taxon>Eukaryota</taxon>
        <taxon>Metazoa</taxon>
        <taxon>Chordata</taxon>
        <taxon>Craniata</taxon>
        <taxon>Vertebrata</taxon>
        <taxon>Euteleostomi</taxon>
        <taxon>Actinopterygii</taxon>
        <taxon>Neopterygii</taxon>
        <taxon>Teleostei</taxon>
        <taxon>Anguilliformes</taxon>
        <taxon>Anguillidae</taxon>
        <taxon>Anguilla</taxon>
    </lineage>
</organism>
<sequence length="80" mass="8933">MIMSRCLYSAMKAAGRKSLQSKHASKCPAPVRCQVDYICIAFIQQTASTPNLKTLHKSLNGQHIYVFFLRCTLLCLNGIV</sequence>
<reference evidence="1" key="1">
    <citation type="submission" date="2014-11" db="EMBL/GenBank/DDBJ databases">
        <authorList>
            <person name="Amaro Gonzalez C."/>
        </authorList>
    </citation>
    <scope>NUCLEOTIDE SEQUENCE</scope>
</reference>
<reference evidence="1" key="2">
    <citation type="journal article" date="2015" name="Fish Shellfish Immunol.">
        <title>Early steps in the European eel (Anguilla anguilla)-Vibrio vulnificus interaction in the gills: Role of the RtxA13 toxin.</title>
        <authorList>
            <person name="Callol A."/>
            <person name="Pajuelo D."/>
            <person name="Ebbesson L."/>
            <person name="Teles M."/>
            <person name="MacKenzie S."/>
            <person name="Amaro C."/>
        </authorList>
    </citation>
    <scope>NUCLEOTIDE SEQUENCE</scope>
</reference>
<dbReference type="EMBL" id="GBXM01011881">
    <property type="protein sequence ID" value="JAH96696.1"/>
    <property type="molecule type" value="Transcribed_RNA"/>
</dbReference>
<evidence type="ECO:0000313" key="1">
    <source>
        <dbReference type="EMBL" id="JAH96696.1"/>
    </source>
</evidence>
<accession>A0A0E9X2J6</accession>
<name>A0A0E9X2J6_ANGAN</name>
<protein>
    <submittedName>
        <fullName evidence="1">Uncharacterized protein</fullName>
    </submittedName>
</protein>
<proteinExistence type="predicted"/>
<dbReference type="AlphaFoldDB" id="A0A0E9X2J6"/>